<dbReference type="Pfam" id="PF02627">
    <property type="entry name" value="CMD"/>
    <property type="match status" value="1"/>
</dbReference>
<reference evidence="3 4" key="1">
    <citation type="submission" date="2020-04" db="EMBL/GenBank/DDBJ databases">
        <title>Enterovirga sp. isolate from soil.</title>
        <authorList>
            <person name="Chea S."/>
            <person name="Kim D.-U."/>
        </authorList>
    </citation>
    <scope>NUCLEOTIDE SEQUENCE [LARGE SCALE GENOMIC DNA]</scope>
    <source>
        <strain evidence="3 4">DB1703</strain>
    </source>
</reference>
<feature type="compositionally biased region" description="Low complexity" evidence="1">
    <location>
        <begin position="1"/>
        <end position="24"/>
    </location>
</feature>
<evidence type="ECO:0000256" key="1">
    <source>
        <dbReference type="SAM" id="MobiDB-lite"/>
    </source>
</evidence>
<name>A0A849IDX8_9HYPH</name>
<dbReference type="Proteomes" id="UP000564885">
    <property type="component" value="Unassembled WGS sequence"/>
</dbReference>
<dbReference type="InterPro" id="IPR003779">
    <property type="entry name" value="CMD-like"/>
</dbReference>
<accession>A0A849IDX8</accession>
<dbReference type="SUPFAM" id="SSF69118">
    <property type="entry name" value="AhpD-like"/>
    <property type="match status" value="1"/>
</dbReference>
<sequence>MGTTRPATWSRTTSSSSAGGTPVSEFTPRIDRRSFRRLAAPVADALAAIDSAAVAAGLEADLLELVKLRASQMNGCAFCVQYHLNVARAQQVAREKLDLLVAWREVDVYTDRERAALAWTEVLTEVELGVADDDFDEAREVFSENELAHLSAAIGAINAWNRISVGFRFAPELPGPRKLETV</sequence>
<evidence type="ECO:0000313" key="4">
    <source>
        <dbReference type="Proteomes" id="UP000564885"/>
    </source>
</evidence>
<feature type="domain" description="Carboxymuconolactone decarboxylase-like" evidence="2">
    <location>
        <begin position="42"/>
        <end position="121"/>
    </location>
</feature>
<proteinExistence type="predicted"/>
<dbReference type="Gene3D" id="1.20.1290.10">
    <property type="entry name" value="AhpD-like"/>
    <property type="match status" value="1"/>
</dbReference>
<evidence type="ECO:0000313" key="3">
    <source>
        <dbReference type="EMBL" id="NNM74425.1"/>
    </source>
</evidence>
<organism evidence="3 4">
    <name type="scientific">Enterovirga aerilata</name>
    <dbReference type="NCBI Taxonomy" id="2730920"/>
    <lineage>
        <taxon>Bacteria</taxon>
        <taxon>Pseudomonadati</taxon>
        <taxon>Pseudomonadota</taxon>
        <taxon>Alphaproteobacteria</taxon>
        <taxon>Hyphomicrobiales</taxon>
        <taxon>Methylobacteriaceae</taxon>
        <taxon>Enterovirga</taxon>
    </lineage>
</organism>
<dbReference type="InterPro" id="IPR004675">
    <property type="entry name" value="AhpD_core"/>
</dbReference>
<dbReference type="AlphaFoldDB" id="A0A849IDX8"/>
<dbReference type="NCBIfam" id="TIGR00778">
    <property type="entry name" value="ahpD_dom"/>
    <property type="match status" value="1"/>
</dbReference>
<dbReference type="EMBL" id="JABEPP010000005">
    <property type="protein sequence ID" value="NNM74425.1"/>
    <property type="molecule type" value="Genomic_DNA"/>
</dbReference>
<dbReference type="GO" id="GO:0051920">
    <property type="term" value="F:peroxiredoxin activity"/>
    <property type="evidence" value="ECO:0007669"/>
    <property type="project" value="InterPro"/>
</dbReference>
<protein>
    <submittedName>
        <fullName evidence="3">Carboxymuconolactone decarboxylase family protein</fullName>
    </submittedName>
</protein>
<comment type="caution">
    <text evidence="3">The sequence shown here is derived from an EMBL/GenBank/DDBJ whole genome shotgun (WGS) entry which is preliminary data.</text>
</comment>
<evidence type="ECO:0000259" key="2">
    <source>
        <dbReference type="Pfam" id="PF02627"/>
    </source>
</evidence>
<dbReference type="PANTHER" id="PTHR34846:SF5">
    <property type="entry name" value="CARBOXYMUCONOLACTONE DECARBOXYLASE-LIKE DOMAIN-CONTAINING PROTEIN"/>
    <property type="match status" value="1"/>
</dbReference>
<feature type="region of interest" description="Disordered" evidence="1">
    <location>
        <begin position="1"/>
        <end position="25"/>
    </location>
</feature>
<dbReference type="PANTHER" id="PTHR34846">
    <property type="entry name" value="4-CARBOXYMUCONOLACTONE DECARBOXYLASE FAMILY PROTEIN (AFU_ORTHOLOGUE AFUA_6G11590)"/>
    <property type="match status" value="1"/>
</dbReference>
<gene>
    <name evidence="3" type="ORF">HJG44_18875</name>
</gene>
<keyword evidence="4" id="KW-1185">Reference proteome</keyword>
<dbReference type="InterPro" id="IPR029032">
    <property type="entry name" value="AhpD-like"/>
</dbReference>